<feature type="transmembrane region" description="Helical" evidence="1">
    <location>
        <begin position="34"/>
        <end position="52"/>
    </location>
</feature>
<keyword evidence="1" id="KW-0472">Membrane</keyword>
<proteinExistence type="predicted"/>
<dbReference type="Proteomes" id="UP000037982">
    <property type="component" value="Unassembled WGS sequence"/>
</dbReference>
<keyword evidence="1" id="KW-1133">Transmembrane helix</keyword>
<keyword evidence="1" id="KW-0812">Transmembrane</keyword>
<reference evidence="3" key="1">
    <citation type="submission" date="2015-07" db="EMBL/GenBank/DDBJ databases">
        <authorList>
            <person name="Ju K.-S."/>
            <person name="Doroghazi J.R."/>
            <person name="Metcalf W.W."/>
        </authorList>
    </citation>
    <scope>NUCLEOTIDE SEQUENCE [LARGE SCALE GENOMIC DNA]</scope>
    <source>
        <strain evidence="3">NRRL ISP-5002</strain>
    </source>
</reference>
<evidence type="ECO:0000256" key="1">
    <source>
        <dbReference type="SAM" id="Phobius"/>
    </source>
</evidence>
<evidence type="ECO:0000313" key="2">
    <source>
        <dbReference type="EMBL" id="KPC62592.1"/>
    </source>
</evidence>
<evidence type="ECO:0000313" key="3">
    <source>
        <dbReference type="Proteomes" id="UP000037982"/>
    </source>
</evidence>
<dbReference type="AlphaFoldDB" id="A0A0N0GZB1"/>
<name>A0A0N0GZB1_9ACTN</name>
<protein>
    <submittedName>
        <fullName evidence="2">Uncharacterized protein</fullName>
    </submittedName>
</protein>
<sequence length="298" mass="32145">MRQQVCSGKGSVNTLAAGDVGDVHVTNNYYRTKWAGAVAFAVVVAFGAVYYLTGNPDVRDAWASGPPLRVTVQTRDSVVNHNGAWFFPGRLLSGGQTLRTDQVAAVMSKRSDKVDTYETTTQVTLEGNRSHTVDITGIHIKVRSKVTPAPGGTLLVYPSQGEDTNIKIGFNLDEPVPVPRNADREGEAFGGRYFDDHSVSVKEGEIVNFGFTFETVKWDVTYDIVLDEVIDGEHTTQTVTNGSRPFHTRGFASAYDQTVAPDSQDGAFAVTDRAKAMEAMCGTPCTVRLAQGTAATAK</sequence>
<organism evidence="2 3">
    <name type="scientific">Streptomyces chattanoogensis</name>
    <dbReference type="NCBI Taxonomy" id="66876"/>
    <lineage>
        <taxon>Bacteria</taxon>
        <taxon>Bacillati</taxon>
        <taxon>Actinomycetota</taxon>
        <taxon>Actinomycetes</taxon>
        <taxon>Kitasatosporales</taxon>
        <taxon>Streptomycetaceae</taxon>
        <taxon>Streptomyces</taxon>
    </lineage>
</organism>
<dbReference type="EMBL" id="LGKG01000137">
    <property type="protein sequence ID" value="KPC62592.1"/>
    <property type="molecule type" value="Genomic_DNA"/>
</dbReference>
<dbReference type="PATRIC" id="fig|66876.3.peg.3860"/>
<keyword evidence="3" id="KW-1185">Reference proteome</keyword>
<comment type="caution">
    <text evidence="2">The sequence shown here is derived from an EMBL/GenBank/DDBJ whole genome shotgun (WGS) entry which is preliminary data.</text>
</comment>
<gene>
    <name evidence="2" type="ORF">ADL29_17660</name>
</gene>
<accession>A0A0N0GZB1</accession>